<feature type="compositionally biased region" description="Basic and acidic residues" evidence="5">
    <location>
        <begin position="352"/>
        <end position="366"/>
    </location>
</feature>
<dbReference type="Proteomes" id="UP000761534">
    <property type="component" value="Unassembled WGS sequence"/>
</dbReference>
<evidence type="ECO:0000313" key="8">
    <source>
        <dbReference type="Proteomes" id="UP000761534"/>
    </source>
</evidence>
<evidence type="ECO:0000256" key="5">
    <source>
        <dbReference type="SAM" id="MobiDB-lite"/>
    </source>
</evidence>
<accession>A0A642VBW8</accession>
<feature type="domain" description="PDZ GRASP-type" evidence="6">
    <location>
        <begin position="154"/>
        <end position="255"/>
    </location>
</feature>
<dbReference type="Pfam" id="PF04495">
    <property type="entry name" value="GRASP55_65"/>
    <property type="match status" value="1"/>
</dbReference>
<dbReference type="InterPro" id="IPR007583">
    <property type="entry name" value="GRASP55_65"/>
</dbReference>
<feature type="compositionally biased region" description="Pro residues" evidence="5">
    <location>
        <begin position="374"/>
        <end position="384"/>
    </location>
</feature>
<dbReference type="SUPFAM" id="SSF50156">
    <property type="entry name" value="PDZ domain-like"/>
    <property type="match status" value="1"/>
</dbReference>
<evidence type="ECO:0000256" key="4">
    <source>
        <dbReference type="ARBA" id="ARBA00023136"/>
    </source>
</evidence>
<dbReference type="Gene3D" id="2.30.42.10">
    <property type="match status" value="2"/>
</dbReference>
<comment type="subcellular location">
    <subcellularLocation>
        <location evidence="1">Golgi apparatus membrane</location>
    </subcellularLocation>
</comment>
<dbReference type="InterPro" id="IPR036034">
    <property type="entry name" value="PDZ_sf"/>
</dbReference>
<dbReference type="GO" id="GO:0007030">
    <property type="term" value="P:Golgi organization"/>
    <property type="evidence" value="ECO:0007669"/>
    <property type="project" value="TreeGrafter"/>
</dbReference>
<dbReference type="InterPro" id="IPR024958">
    <property type="entry name" value="GRASP_PDZ"/>
</dbReference>
<evidence type="ECO:0000313" key="7">
    <source>
        <dbReference type="EMBL" id="KAA8917247.1"/>
    </source>
</evidence>
<feature type="compositionally biased region" description="Low complexity" evidence="5">
    <location>
        <begin position="281"/>
        <end position="293"/>
    </location>
</feature>
<feature type="domain" description="PDZ GRASP-type" evidence="6">
    <location>
        <begin position="36"/>
        <end position="149"/>
    </location>
</feature>
<keyword evidence="2" id="KW-0677">Repeat</keyword>
<dbReference type="OrthoDB" id="3318at2759"/>
<feature type="region of interest" description="Disordered" evidence="5">
    <location>
        <begin position="269"/>
        <end position="297"/>
    </location>
</feature>
<sequence length="384" mass="40723">MFAFAKNLVKSAEGIINPEEGGEEVPSGQEAGEPGFGFRVVHVDQSSTASEAGLESFFDFVIGLNGHDLDSYMPGGGETAGISVQAERAPPIESFLQEVGNCKGRSISLDVWSAKGRVTRTVMLMVSADADAETDSSFGLGMTLQWTPLSVADQVWHVLNVAKGSPAEKAGLISHADYIIGAENGLLAAGGETLLGRAVSRVVSQYYEDKRDGMPEIELYVYNHDYDVLRPVTIRPNPHWGGTGLLGCGVGYGLLHRIPAVAGKFDHEQRRRSSSVYRAESGSSSTLPPGGTLFEATSEEGADAPSYITPANLASAAPHVKQTGAGAAGAAAAKRRAHHASSFSGQNNDLSEYFKEEEQKSRELEGRSNQPTPDNIPPPPPAKK</sequence>
<dbReference type="PROSITE" id="PS51865">
    <property type="entry name" value="PDZ_GRASP"/>
    <property type="match status" value="2"/>
</dbReference>
<reference evidence="7" key="1">
    <citation type="journal article" date="2019" name="G3 (Bethesda)">
        <title>Genome Assemblies of Two Rare Opportunistic Yeast Pathogens: Diutina rugosa (syn. Candida rugosa) and Trichomonascus ciferrii (syn. Candida ciferrii).</title>
        <authorList>
            <person name="Mixao V."/>
            <person name="Saus E."/>
            <person name="Hansen A.P."/>
            <person name="Lass-Florl C."/>
            <person name="Gabaldon T."/>
        </authorList>
    </citation>
    <scope>NUCLEOTIDE SEQUENCE</scope>
    <source>
        <strain evidence="7">CBS 4856</strain>
    </source>
</reference>
<dbReference type="PANTHER" id="PTHR12893">
    <property type="entry name" value="GOLGI REASSEMBLY STACKING PROTEIN GRASP"/>
    <property type="match status" value="1"/>
</dbReference>
<keyword evidence="4" id="KW-0472">Membrane</keyword>
<evidence type="ECO:0000259" key="6">
    <source>
        <dbReference type="PROSITE" id="PS51865"/>
    </source>
</evidence>
<evidence type="ECO:0000256" key="3">
    <source>
        <dbReference type="ARBA" id="ARBA00023034"/>
    </source>
</evidence>
<dbReference type="PANTHER" id="PTHR12893:SF0">
    <property type="entry name" value="GRASP65"/>
    <property type="match status" value="1"/>
</dbReference>
<evidence type="ECO:0000256" key="1">
    <source>
        <dbReference type="ARBA" id="ARBA00004394"/>
    </source>
</evidence>
<feature type="compositionally biased region" description="Polar residues" evidence="5">
    <location>
        <begin position="341"/>
        <end position="350"/>
    </location>
</feature>
<dbReference type="VEuPathDB" id="FungiDB:TRICI_000585"/>
<keyword evidence="8" id="KW-1185">Reference proteome</keyword>
<protein>
    <recommendedName>
        <fullName evidence="6">PDZ GRASP-type domain-containing protein</fullName>
    </recommendedName>
</protein>
<dbReference type="GO" id="GO:0000139">
    <property type="term" value="C:Golgi membrane"/>
    <property type="evidence" value="ECO:0007669"/>
    <property type="project" value="UniProtKB-SubCell"/>
</dbReference>
<feature type="region of interest" description="Disordered" evidence="5">
    <location>
        <begin position="327"/>
        <end position="384"/>
    </location>
</feature>
<name>A0A642VBW8_9ASCO</name>
<comment type="caution">
    <text evidence="7">The sequence shown here is derived from an EMBL/GenBank/DDBJ whole genome shotgun (WGS) entry which is preliminary data.</text>
</comment>
<gene>
    <name evidence="7" type="ORF">TRICI_000585</name>
</gene>
<evidence type="ECO:0000256" key="2">
    <source>
        <dbReference type="ARBA" id="ARBA00022737"/>
    </source>
</evidence>
<dbReference type="AlphaFoldDB" id="A0A642VBW8"/>
<dbReference type="EMBL" id="SWFS01000052">
    <property type="protein sequence ID" value="KAA8917247.1"/>
    <property type="molecule type" value="Genomic_DNA"/>
</dbReference>
<proteinExistence type="predicted"/>
<organism evidence="7 8">
    <name type="scientific">Trichomonascus ciferrii</name>
    <dbReference type="NCBI Taxonomy" id="44093"/>
    <lineage>
        <taxon>Eukaryota</taxon>
        <taxon>Fungi</taxon>
        <taxon>Dikarya</taxon>
        <taxon>Ascomycota</taxon>
        <taxon>Saccharomycotina</taxon>
        <taxon>Dipodascomycetes</taxon>
        <taxon>Dipodascales</taxon>
        <taxon>Trichomonascaceae</taxon>
        <taxon>Trichomonascus</taxon>
        <taxon>Trichomonascus ciferrii complex</taxon>
    </lineage>
</organism>
<keyword evidence="3" id="KW-0333">Golgi apparatus</keyword>